<dbReference type="InterPro" id="IPR001293">
    <property type="entry name" value="Znf_TRAF"/>
</dbReference>
<keyword evidence="5" id="KW-0175">Coiled coil</keyword>
<evidence type="ECO:0000256" key="1">
    <source>
        <dbReference type="ARBA" id="ARBA00022723"/>
    </source>
</evidence>
<dbReference type="Gene3D" id="3.30.40.10">
    <property type="entry name" value="Zinc/RING finger domain, C3HC4 (zinc finger)"/>
    <property type="match status" value="2"/>
</dbReference>
<feature type="zinc finger region" description="TRAF-type" evidence="4">
    <location>
        <begin position="126"/>
        <end position="172"/>
    </location>
</feature>
<keyword evidence="2 4" id="KW-0863">Zinc-finger</keyword>
<dbReference type="PANTHER" id="PTHR10131:SF157">
    <property type="entry name" value="RECEPTOR-ASSOCIATED FACTOR, PUTATIVE-RELATED"/>
    <property type="match status" value="1"/>
</dbReference>
<protein>
    <submittedName>
        <fullName evidence="7">Putative tumor necrosis factor-mediated signaling pathway</fullName>
    </submittedName>
</protein>
<evidence type="ECO:0000256" key="5">
    <source>
        <dbReference type="SAM" id="Coils"/>
    </source>
</evidence>
<accession>A0A2R5L9P6</accession>
<dbReference type="Pfam" id="PF02176">
    <property type="entry name" value="zf-TRAF"/>
    <property type="match status" value="1"/>
</dbReference>
<feature type="domain" description="TRAF-type" evidence="6">
    <location>
        <begin position="72"/>
        <end position="114"/>
    </location>
</feature>
<feature type="coiled-coil region" evidence="5">
    <location>
        <begin position="214"/>
        <end position="259"/>
    </location>
</feature>
<sequence>MSSMGICSLCKSKCVDVWVTDPCRHEACSKCLVSRDNLASCFECSNEIGFVSCPGSEHGCTFNTSQGPWKEHQVNCMRLPVECPYKCQAIVEKRTLLSHMAADCQLRLATCQFCQDTVFHVELDYHEETCPEGPISCPYCQKENIKRGSLPEHAENCSETPKSCPLKEYGCTFLGLDIVMGEHLSVRNHVSCFLMLKKGLEQRDAEIASLCSQLSACKSDLDTLKNDMQEKSQKRDDEMSNLDDKLTGCKNDLDTLKNEIKDEAPDGAQLFDEKITWAFVTPDVANYVHTSPVYRQRSTKTSFCFTFTVSSTNTLTLNQHLLEAGTPAAGKTFAVTVTDRTKNVVAEKKGLTCADQQVLNWTATQSTFYAVTCVQK</sequence>
<organism evidence="7">
    <name type="scientific">Ornithodoros turicata</name>
    <dbReference type="NCBI Taxonomy" id="34597"/>
    <lineage>
        <taxon>Eukaryota</taxon>
        <taxon>Metazoa</taxon>
        <taxon>Ecdysozoa</taxon>
        <taxon>Arthropoda</taxon>
        <taxon>Chelicerata</taxon>
        <taxon>Arachnida</taxon>
        <taxon>Acari</taxon>
        <taxon>Parasitiformes</taxon>
        <taxon>Ixodida</taxon>
        <taxon>Ixodoidea</taxon>
        <taxon>Argasidae</taxon>
        <taxon>Ornithodorinae</taxon>
        <taxon>Ornithodoros</taxon>
    </lineage>
</organism>
<keyword evidence="1 4" id="KW-0479">Metal-binding</keyword>
<evidence type="ECO:0000256" key="2">
    <source>
        <dbReference type="ARBA" id="ARBA00022771"/>
    </source>
</evidence>
<dbReference type="InterPro" id="IPR013083">
    <property type="entry name" value="Znf_RING/FYVE/PHD"/>
</dbReference>
<evidence type="ECO:0000259" key="6">
    <source>
        <dbReference type="PROSITE" id="PS50145"/>
    </source>
</evidence>
<feature type="zinc finger region" description="TRAF-type" evidence="4">
    <location>
        <begin position="72"/>
        <end position="114"/>
    </location>
</feature>
<dbReference type="PANTHER" id="PTHR10131">
    <property type="entry name" value="TNF RECEPTOR ASSOCIATED FACTOR"/>
    <property type="match status" value="1"/>
</dbReference>
<dbReference type="GO" id="GO:0043122">
    <property type="term" value="P:regulation of canonical NF-kappaB signal transduction"/>
    <property type="evidence" value="ECO:0007669"/>
    <property type="project" value="TreeGrafter"/>
</dbReference>
<dbReference type="PROSITE" id="PS50145">
    <property type="entry name" value="ZF_TRAF"/>
    <property type="match status" value="2"/>
</dbReference>
<reference evidence="7" key="1">
    <citation type="submission" date="2018-03" db="EMBL/GenBank/DDBJ databases">
        <title>The relapsing fever spirochete Borrelia turicatae persists in the highly oxidative environment of its soft-bodied tick vector.</title>
        <authorList>
            <person name="Bourret T.J."/>
            <person name="Boyle W.K."/>
            <person name="Valenzuela J.G."/>
            <person name="Oliveira F."/>
            <person name="Lopez J.E."/>
        </authorList>
    </citation>
    <scope>NUCLEOTIDE SEQUENCE</scope>
    <source>
        <strain evidence="7">Kansas strain/isolate</strain>
        <tissue evidence="7">Salivary glands</tissue>
    </source>
</reference>
<feature type="domain" description="TRAF-type" evidence="6">
    <location>
        <begin position="126"/>
        <end position="172"/>
    </location>
</feature>
<dbReference type="GO" id="GO:0008270">
    <property type="term" value="F:zinc ion binding"/>
    <property type="evidence" value="ECO:0007669"/>
    <property type="project" value="UniProtKB-KW"/>
</dbReference>
<proteinExistence type="predicted"/>
<evidence type="ECO:0000256" key="3">
    <source>
        <dbReference type="ARBA" id="ARBA00022833"/>
    </source>
</evidence>
<evidence type="ECO:0000256" key="4">
    <source>
        <dbReference type="PROSITE-ProRule" id="PRU00207"/>
    </source>
</evidence>
<evidence type="ECO:0000313" key="7">
    <source>
        <dbReference type="EMBL" id="MBY06222.1"/>
    </source>
</evidence>
<dbReference type="SUPFAM" id="SSF49599">
    <property type="entry name" value="TRAF domain-like"/>
    <property type="match status" value="2"/>
</dbReference>
<name>A0A2R5L9P6_9ACAR</name>
<dbReference type="EMBL" id="GGLE01002096">
    <property type="protein sequence ID" value="MBY06222.1"/>
    <property type="molecule type" value="Transcribed_RNA"/>
</dbReference>
<keyword evidence="3 4" id="KW-0862">Zinc</keyword>
<dbReference type="AlphaFoldDB" id="A0A2R5L9P6"/>